<keyword evidence="2" id="KW-0539">Nucleus</keyword>
<proteinExistence type="predicted"/>
<reference evidence="4" key="1">
    <citation type="submission" date="2017-12" db="EMBL/GenBank/DDBJ databases">
        <title>High-resolution comparative analysis of great ape genomes.</title>
        <authorList>
            <person name="Pollen A."/>
            <person name="Hastie A."/>
            <person name="Hormozdiari F."/>
            <person name="Dougherty M."/>
            <person name="Liu R."/>
            <person name="Chaisson M."/>
            <person name="Hoppe E."/>
            <person name="Hill C."/>
            <person name="Pang A."/>
            <person name="Hillier L."/>
            <person name="Baker C."/>
            <person name="Armstrong J."/>
            <person name="Shendure J."/>
            <person name="Paten B."/>
            <person name="Wilson R."/>
            <person name="Chao H."/>
            <person name="Schneider V."/>
            <person name="Ventura M."/>
            <person name="Kronenberg Z."/>
            <person name="Murali S."/>
            <person name="Gordon D."/>
            <person name="Cantsilieris S."/>
            <person name="Munson K."/>
            <person name="Nelson B."/>
            <person name="Raja A."/>
            <person name="Underwood J."/>
            <person name="Diekhans M."/>
            <person name="Fiddes I."/>
            <person name="Haussler D."/>
            <person name="Eichler E."/>
        </authorList>
    </citation>
    <scope>NUCLEOTIDE SEQUENCE [LARGE SCALE GENOMIC DNA]</scope>
    <source>
        <strain evidence="4">Susie</strain>
    </source>
</reference>
<protein>
    <submittedName>
        <fullName evidence="4">ZNF530 isoform 3</fullName>
    </submittedName>
</protein>
<sequence length="33" mass="3664">MQRLLYRDVMLENFAVMASLGCWCGAEDEGAPS</sequence>
<evidence type="ECO:0000256" key="1">
    <source>
        <dbReference type="ARBA" id="ARBA00004123"/>
    </source>
</evidence>
<dbReference type="InterPro" id="IPR036051">
    <property type="entry name" value="KRAB_dom_sf"/>
</dbReference>
<dbReference type="Gene3D" id="6.10.140.140">
    <property type="match status" value="1"/>
</dbReference>
<name>A0A2J8RQ48_PONAB</name>
<evidence type="ECO:0000259" key="3">
    <source>
        <dbReference type="Pfam" id="PF01352"/>
    </source>
</evidence>
<feature type="domain" description="KRAB" evidence="3">
    <location>
        <begin position="2"/>
        <end position="21"/>
    </location>
</feature>
<evidence type="ECO:0000313" key="4">
    <source>
        <dbReference type="EMBL" id="PNJ10661.1"/>
    </source>
</evidence>
<dbReference type="InterPro" id="IPR001909">
    <property type="entry name" value="KRAB"/>
</dbReference>
<comment type="caution">
    <text evidence="4">The sequence shown here is derived from an EMBL/GenBank/DDBJ whole genome shotgun (WGS) entry which is preliminary data.</text>
</comment>
<comment type="subcellular location">
    <subcellularLocation>
        <location evidence="1">Nucleus</location>
    </subcellularLocation>
</comment>
<dbReference type="STRING" id="9601.ENSPPYP00000011726"/>
<evidence type="ECO:0000256" key="2">
    <source>
        <dbReference type="ARBA" id="ARBA00023242"/>
    </source>
</evidence>
<feature type="non-terminal residue" evidence="4">
    <location>
        <position position="33"/>
    </location>
</feature>
<accession>A0A2J8RQ48</accession>
<dbReference type="SUPFAM" id="SSF109640">
    <property type="entry name" value="KRAB domain (Kruppel-associated box)"/>
    <property type="match status" value="1"/>
</dbReference>
<dbReference type="GO" id="GO:0006355">
    <property type="term" value="P:regulation of DNA-templated transcription"/>
    <property type="evidence" value="ECO:0007669"/>
    <property type="project" value="InterPro"/>
</dbReference>
<dbReference type="Pfam" id="PF01352">
    <property type="entry name" value="KRAB"/>
    <property type="match status" value="1"/>
</dbReference>
<gene>
    <name evidence="4" type="ORF">CR201_G0049291</name>
</gene>
<organism evidence="4">
    <name type="scientific">Pongo abelii</name>
    <name type="common">Sumatran orangutan</name>
    <name type="synonym">Pongo pygmaeus abelii</name>
    <dbReference type="NCBI Taxonomy" id="9601"/>
    <lineage>
        <taxon>Eukaryota</taxon>
        <taxon>Metazoa</taxon>
        <taxon>Chordata</taxon>
        <taxon>Craniata</taxon>
        <taxon>Vertebrata</taxon>
        <taxon>Euteleostomi</taxon>
        <taxon>Mammalia</taxon>
        <taxon>Eutheria</taxon>
        <taxon>Euarchontoglires</taxon>
        <taxon>Primates</taxon>
        <taxon>Haplorrhini</taxon>
        <taxon>Catarrhini</taxon>
        <taxon>Hominidae</taxon>
        <taxon>Pongo</taxon>
    </lineage>
</organism>
<dbReference type="AlphaFoldDB" id="A0A2J8RQ48"/>
<dbReference type="EMBL" id="NDHI03003661">
    <property type="protein sequence ID" value="PNJ10661.1"/>
    <property type="molecule type" value="Genomic_DNA"/>
</dbReference>